<feature type="compositionally biased region" description="Polar residues" evidence="1">
    <location>
        <begin position="240"/>
        <end position="249"/>
    </location>
</feature>
<evidence type="ECO:0000256" key="1">
    <source>
        <dbReference type="SAM" id="MobiDB-lite"/>
    </source>
</evidence>
<dbReference type="Pfam" id="PF23155">
    <property type="entry name" value="DUF7053"/>
    <property type="match status" value="1"/>
</dbReference>
<protein>
    <recommendedName>
        <fullName evidence="2">DUF7053 domain-containing protein</fullName>
    </recommendedName>
</protein>
<evidence type="ECO:0000313" key="4">
    <source>
        <dbReference type="Proteomes" id="UP000829685"/>
    </source>
</evidence>
<dbReference type="PANTHER" id="PTHR38117">
    <property type="entry name" value="NACHT AND WD40 DOMAIN PROTEIN"/>
    <property type="match status" value="1"/>
</dbReference>
<feature type="domain" description="DUF7053" evidence="2">
    <location>
        <begin position="4"/>
        <end position="159"/>
    </location>
</feature>
<dbReference type="AlphaFoldDB" id="A0A9Q0AM94"/>
<proteinExistence type="predicted"/>
<dbReference type="PANTHER" id="PTHR38117:SF2">
    <property type="entry name" value="NACHT AND WD40 DOMAIN PROTEIN"/>
    <property type="match status" value="1"/>
</dbReference>
<evidence type="ECO:0000313" key="3">
    <source>
        <dbReference type="EMBL" id="KAI1863600.1"/>
    </source>
</evidence>
<keyword evidence="4" id="KW-1185">Reference proteome</keyword>
<organism evidence="3 4">
    <name type="scientific">Neoarthrinium moseri</name>
    <dbReference type="NCBI Taxonomy" id="1658444"/>
    <lineage>
        <taxon>Eukaryota</taxon>
        <taxon>Fungi</taxon>
        <taxon>Dikarya</taxon>
        <taxon>Ascomycota</taxon>
        <taxon>Pezizomycotina</taxon>
        <taxon>Sordariomycetes</taxon>
        <taxon>Xylariomycetidae</taxon>
        <taxon>Amphisphaeriales</taxon>
        <taxon>Apiosporaceae</taxon>
        <taxon>Neoarthrinium</taxon>
    </lineage>
</organism>
<feature type="region of interest" description="Disordered" evidence="1">
    <location>
        <begin position="229"/>
        <end position="258"/>
    </location>
</feature>
<name>A0A9Q0AM94_9PEZI</name>
<dbReference type="Proteomes" id="UP000829685">
    <property type="component" value="Unassembled WGS sequence"/>
</dbReference>
<comment type="caution">
    <text evidence="3">The sequence shown here is derived from an EMBL/GenBank/DDBJ whole genome shotgun (WGS) entry which is preliminary data.</text>
</comment>
<dbReference type="EMBL" id="JAFIMR010000025">
    <property type="protein sequence ID" value="KAI1863600.1"/>
    <property type="molecule type" value="Genomic_DNA"/>
</dbReference>
<evidence type="ECO:0000259" key="2">
    <source>
        <dbReference type="Pfam" id="PF23155"/>
    </source>
</evidence>
<sequence>MAKITIAEPLPEGTASATVLQLLQNHDDLMDLGSLTKERHPINPPPEAPPEEHHGAWQWYSITEQFRLPKDVGSGEFSSKVGFLDLPNGMISHVYSQLGIEVRDHWTIQSSQSKSSGGPTLWVKVESDIKCKFILRSFVKRKVKQSRLGFVNQVLQKTRNSVLAKIDGSSHSRVGETLAVSGAPFHLGVNLSSTSNVGDESPYTPDSETFELDSQPAGLPELDSVQSAKELDGREIGPKSIQNATSRPSSGVEKHTQAAQAEILKLDSMELRKRPT</sequence>
<gene>
    <name evidence="3" type="ORF">JX265_008817</name>
</gene>
<dbReference type="InterPro" id="IPR055481">
    <property type="entry name" value="DUF7053"/>
</dbReference>
<accession>A0A9Q0AM94</accession>
<reference evidence="3" key="1">
    <citation type="submission" date="2021-03" db="EMBL/GenBank/DDBJ databases">
        <title>Revisited historic fungal species revealed as producer of novel bioactive compounds through whole genome sequencing and comparative genomics.</title>
        <authorList>
            <person name="Vignolle G.A."/>
            <person name="Hochenegger N."/>
            <person name="Mach R.L."/>
            <person name="Mach-Aigner A.R."/>
            <person name="Javad Rahimi M."/>
            <person name="Salim K.A."/>
            <person name="Chan C.M."/>
            <person name="Lim L.B.L."/>
            <person name="Cai F."/>
            <person name="Druzhinina I.S."/>
            <person name="U'Ren J.M."/>
            <person name="Derntl C."/>
        </authorList>
    </citation>
    <scope>NUCLEOTIDE SEQUENCE</scope>
    <source>
        <strain evidence="3">TUCIM 5799</strain>
    </source>
</reference>